<dbReference type="Proteomes" id="UP001175226">
    <property type="component" value="Unassembled WGS sequence"/>
</dbReference>
<sequence length="269" mass="29322">MTYSQCPPNLYASPHHCADTSDIIDIFGSSIGDPDLFYNELYYPLPRSTLSSYSVDALSFDLDSAFQSCTERTTDLEIPPPHTNGAAGEGRTQSSSTIGHKDPTERNDTCYHYYTSHVSCANDSADAYNMTFSASFPSLNVGCAPVSEGPRISPEYPAIVPNVTSQPDTTAIPCNTLLPQALNSSITSNEITTCDNTSSESIQEELFFSLLYRHYPPADLVIYISVLPDTGKDGFPPKWLKNLFETTTFPPTTSTITGETKTATTIPVH</sequence>
<keyword evidence="3" id="KW-1185">Reference proteome</keyword>
<name>A0AA39J2E4_9AGAR</name>
<protein>
    <submittedName>
        <fullName evidence="2">Uncharacterized protein</fullName>
    </submittedName>
</protein>
<dbReference type="EMBL" id="JAUEPT010000075">
    <property type="protein sequence ID" value="KAK0434007.1"/>
    <property type="molecule type" value="Genomic_DNA"/>
</dbReference>
<evidence type="ECO:0000313" key="3">
    <source>
        <dbReference type="Proteomes" id="UP001175226"/>
    </source>
</evidence>
<comment type="caution">
    <text evidence="2">The sequence shown here is derived from an EMBL/GenBank/DDBJ whole genome shotgun (WGS) entry which is preliminary data.</text>
</comment>
<evidence type="ECO:0000256" key="1">
    <source>
        <dbReference type="SAM" id="MobiDB-lite"/>
    </source>
</evidence>
<dbReference type="AlphaFoldDB" id="A0AA39J2E4"/>
<evidence type="ECO:0000313" key="2">
    <source>
        <dbReference type="EMBL" id="KAK0434007.1"/>
    </source>
</evidence>
<organism evidence="2 3">
    <name type="scientific">Armillaria borealis</name>
    <dbReference type="NCBI Taxonomy" id="47425"/>
    <lineage>
        <taxon>Eukaryota</taxon>
        <taxon>Fungi</taxon>
        <taxon>Dikarya</taxon>
        <taxon>Basidiomycota</taxon>
        <taxon>Agaricomycotina</taxon>
        <taxon>Agaricomycetes</taxon>
        <taxon>Agaricomycetidae</taxon>
        <taxon>Agaricales</taxon>
        <taxon>Marasmiineae</taxon>
        <taxon>Physalacriaceae</taxon>
        <taxon>Armillaria</taxon>
    </lineage>
</organism>
<accession>A0AA39J2E4</accession>
<proteinExistence type="predicted"/>
<gene>
    <name evidence="2" type="ORF">EV421DRAFT_1741219</name>
</gene>
<feature type="region of interest" description="Disordered" evidence="1">
    <location>
        <begin position="72"/>
        <end position="103"/>
    </location>
</feature>
<reference evidence="2" key="1">
    <citation type="submission" date="2023-06" db="EMBL/GenBank/DDBJ databases">
        <authorList>
            <consortium name="Lawrence Berkeley National Laboratory"/>
            <person name="Ahrendt S."/>
            <person name="Sahu N."/>
            <person name="Indic B."/>
            <person name="Wong-Bajracharya J."/>
            <person name="Merenyi Z."/>
            <person name="Ke H.-M."/>
            <person name="Monk M."/>
            <person name="Kocsube S."/>
            <person name="Drula E."/>
            <person name="Lipzen A."/>
            <person name="Balint B."/>
            <person name="Henrissat B."/>
            <person name="Andreopoulos B."/>
            <person name="Martin F.M."/>
            <person name="Harder C.B."/>
            <person name="Rigling D."/>
            <person name="Ford K.L."/>
            <person name="Foster G.D."/>
            <person name="Pangilinan J."/>
            <person name="Papanicolaou A."/>
            <person name="Barry K."/>
            <person name="LaButti K."/>
            <person name="Viragh M."/>
            <person name="Koriabine M."/>
            <person name="Yan M."/>
            <person name="Riley R."/>
            <person name="Champramary S."/>
            <person name="Plett K.L."/>
            <person name="Tsai I.J."/>
            <person name="Slot J."/>
            <person name="Sipos G."/>
            <person name="Plett J."/>
            <person name="Nagy L.G."/>
            <person name="Grigoriev I.V."/>
        </authorList>
    </citation>
    <scope>NUCLEOTIDE SEQUENCE</scope>
    <source>
        <strain evidence="2">FPL87.14</strain>
    </source>
</reference>